<gene>
    <name evidence="2" type="ORF">CTAYLR_000320</name>
</gene>
<dbReference type="Gene3D" id="1.10.10.10">
    <property type="entry name" value="Winged helix-like DNA-binding domain superfamily/Winged helix DNA-binding domain"/>
    <property type="match status" value="1"/>
</dbReference>
<sequence length="1288" mass="144900">SLSQRDELVYETVRSKASQLAKSIDVGLRSWRGKQYEEVFDSSTAVRNLCRFKICADVAEALDTMQAMLSFGFIERMSKRSDQVTGLSWRHATLVKISYHTFYRFNLREIGKWQLYVEVLGVRGVAEGANATVTLAAAGQSRSVALRPASGSDALVPASPDGDRFVCGFEDEYFGSDVPSRRQLHVRIQVSNAEVASHSFDLDLIDDISRMPGWRDNDEDDVDGSRLPALVARSLRDIDMLAKTGPERWYSVSSVLARRRSFPLVKPLVPATRATTAQDEDQEDPTGRVKVWLGVFALRNDTQRRETRPRVARDIETRAWRVYVRVNEVRGAHCRVPIIMRSQVVLQVGAKVKWKQAHRFLKIPVVESKSTLFTGPRRKDYQKDGADFDGARLVVTATAPRQHGVLRVSVYERLKTDLTRTRRLGVATVPLAEVPIVPPRPSIESAAEAVQMVFDEPAPRTLELRTSHGTRNGTLSCTVWMAPVIADAPPLFLQTIVKYRTILVVALAALFIVLAHTLPRGFLDALLVYAPLIAVKLYIEAPRLMGTALTRLIDVAAPGLHLTLGAVRVALWFGPERTNAMSQMHTTRLGRLSSGAPQRLTLCIDVDDVAIAHPPDAGFEHEDFFSAKAVRLQLSADRRLLWGLANIAVGSRYFGWRPFPSLHDKLRDHPNFEAARLGVIRIDELKIDDVKLVFEIARGELNVCRLTRMLAQNTVQKALRRDDAMPNTLSIDVVSTANIRTTAPLLFVVVSVRNFERQTAMQSSRGSTNIWDEHFVLPTDSHRARAFVVHGTMLLRDKAFAAFPRSRSKRPTIELRIAYYHEVGAATQEQLLTVYRPLTALAQLQINSLETTRKLGEYRLVKNMLQDFPVLFDPRTILVTHINCSVMDLFAGYRGAGEHHNALFQRRLIKTFGDFHGERNDSVEAQEAPTVDNDDDQDRRRSSFLKRLKKSANIYRLMIAFSTPKSFRTRHHDPTRRKDKHVYLRRLDLSSKLQHRAEGNNEGLDLFTVAKSLSMSAIMPILKEVDLVGGVSHILAGLFSRVSLEETDLTSNRRDKARAKRSSISMVIANKLTRDSSLPSDDCLVARSTIEGVLAMSVSNTFSIMRSVFGSSDTNIVWAELRRRTIVYSRRDPVSGDTVGLKKKLKLDNPRSMARYDRAAGEITLRFRRHRKRSWVSRKKEVADIRLRAQDSLHPGFPSTKAYMECWWTFIARSCGVRVLVIFLAFVDDGDDADPQAQTTSDEGGNWVNIADLEPIEDRARAFTVGKSAVLAVPRSREEVKSEYINAS</sequence>
<name>A0AAD7UGJ2_9STRA</name>
<evidence type="ECO:0000313" key="3">
    <source>
        <dbReference type="Proteomes" id="UP001230188"/>
    </source>
</evidence>
<dbReference type="Proteomes" id="UP001230188">
    <property type="component" value="Unassembled WGS sequence"/>
</dbReference>
<evidence type="ECO:0000256" key="1">
    <source>
        <dbReference type="SAM" id="MobiDB-lite"/>
    </source>
</evidence>
<accession>A0AAD7UGJ2</accession>
<dbReference type="InterPro" id="IPR036390">
    <property type="entry name" value="WH_DNA-bd_sf"/>
</dbReference>
<dbReference type="InterPro" id="IPR036388">
    <property type="entry name" value="WH-like_DNA-bd_sf"/>
</dbReference>
<feature type="non-terminal residue" evidence="2">
    <location>
        <position position="1"/>
    </location>
</feature>
<dbReference type="EMBL" id="JAQMWT010000344">
    <property type="protein sequence ID" value="KAJ8603768.1"/>
    <property type="molecule type" value="Genomic_DNA"/>
</dbReference>
<feature type="region of interest" description="Disordered" evidence="1">
    <location>
        <begin position="920"/>
        <end position="939"/>
    </location>
</feature>
<keyword evidence="3" id="KW-1185">Reference proteome</keyword>
<comment type="caution">
    <text evidence="2">The sequence shown here is derived from an EMBL/GenBank/DDBJ whole genome shotgun (WGS) entry which is preliminary data.</text>
</comment>
<organism evidence="2 3">
    <name type="scientific">Chrysophaeum taylorii</name>
    <dbReference type="NCBI Taxonomy" id="2483200"/>
    <lineage>
        <taxon>Eukaryota</taxon>
        <taxon>Sar</taxon>
        <taxon>Stramenopiles</taxon>
        <taxon>Ochrophyta</taxon>
        <taxon>Pelagophyceae</taxon>
        <taxon>Pelagomonadales</taxon>
        <taxon>Pelagomonadaceae</taxon>
        <taxon>Chrysophaeum</taxon>
    </lineage>
</organism>
<evidence type="ECO:0008006" key="4">
    <source>
        <dbReference type="Google" id="ProtNLM"/>
    </source>
</evidence>
<proteinExistence type="predicted"/>
<protein>
    <recommendedName>
        <fullName evidence="4">C2 domain-containing protein</fullName>
    </recommendedName>
</protein>
<reference evidence="2" key="1">
    <citation type="submission" date="2023-01" db="EMBL/GenBank/DDBJ databases">
        <title>Metagenome sequencing of chrysophaentin producing Chrysophaeum taylorii.</title>
        <authorList>
            <person name="Davison J."/>
            <person name="Bewley C."/>
        </authorList>
    </citation>
    <scope>NUCLEOTIDE SEQUENCE</scope>
    <source>
        <strain evidence="2">NIES-1699</strain>
    </source>
</reference>
<dbReference type="SUPFAM" id="SSF46785">
    <property type="entry name" value="Winged helix' DNA-binding domain"/>
    <property type="match status" value="1"/>
</dbReference>
<evidence type="ECO:0000313" key="2">
    <source>
        <dbReference type="EMBL" id="KAJ8603768.1"/>
    </source>
</evidence>